<comment type="caution">
    <text evidence="2">The sequence shown here is derived from an EMBL/GenBank/DDBJ whole genome shotgun (WGS) entry which is preliminary data.</text>
</comment>
<dbReference type="EMBL" id="RQTK01000789">
    <property type="protein sequence ID" value="RUS74893.1"/>
    <property type="molecule type" value="Genomic_DNA"/>
</dbReference>
<name>A0A433T026_ELYCH</name>
<keyword evidence="3" id="KW-1185">Reference proteome</keyword>
<evidence type="ECO:0000313" key="3">
    <source>
        <dbReference type="Proteomes" id="UP000271974"/>
    </source>
</evidence>
<protein>
    <submittedName>
        <fullName evidence="2">Uncharacterized protein</fullName>
    </submittedName>
</protein>
<accession>A0A433T026</accession>
<reference evidence="2 3" key="1">
    <citation type="submission" date="2019-01" db="EMBL/GenBank/DDBJ databases">
        <title>A draft genome assembly of the solar-powered sea slug Elysia chlorotica.</title>
        <authorList>
            <person name="Cai H."/>
            <person name="Li Q."/>
            <person name="Fang X."/>
            <person name="Li J."/>
            <person name="Curtis N.E."/>
            <person name="Altenburger A."/>
            <person name="Shibata T."/>
            <person name="Feng M."/>
            <person name="Maeda T."/>
            <person name="Schwartz J.A."/>
            <person name="Shigenobu S."/>
            <person name="Lundholm N."/>
            <person name="Nishiyama T."/>
            <person name="Yang H."/>
            <person name="Hasebe M."/>
            <person name="Li S."/>
            <person name="Pierce S.K."/>
            <person name="Wang J."/>
        </authorList>
    </citation>
    <scope>NUCLEOTIDE SEQUENCE [LARGE SCALE GENOMIC DNA]</scope>
    <source>
        <strain evidence="2">EC2010</strain>
        <tissue evidence="2">Whole organism of an adult</tissue>
    </source>
</reference>
<feature type="compositionally biased region" description="Polar residues" evidence="1">
    <location>
        <begin position="53"/>
        <end position="62"/>
    </location>
</feature>
<sequence>MADVSVMHKLRIPFPCTPHSGKKPISMSYMSWEVFMYPPPHKKFPKTPKGSLTKANRNWSSQPRDETHLIPLIPPGKDKIKYHNLGNPPDEKKKQKTKTPNVLTISMSSMSWAVVMYPSPYKKIPKDSRTKTRRHRSSQPRDETHLIPQGKDKIMGGCHGASGCHSVWSGRPVVLLQEGRVRAVFCGDNKQTSRSRLSGSQ</sequence>
<dbReference type="AlphaFoldDB" id="A0A433T026"/>
<evidence type="ECO:0000256" key="1">
    <source>
        <dbReference type="SAM" id="MobiDB-lite"/>
    </source>
</evidence>
<organism evidence="2 3">
    <name type="scientific">Elysia chlorotica</name>
    <name type="common">Eastern emerald elysia</name>
    <name type="synonym">Sea slug</name>
    <dbReference type="NCBI Taxonomy" id="188477"/>
    <lineage>
        <taxon>Eukaryota</taxon>
        <taxon>Metazoa</taxon>
        <taxon>Spiralia</taxon>
        <taxon>Lophotrochozoa</taxon>
        <taxon>Mollusca</taxon>
        <taxon>Gastropoda</taxon>
        <taxon>Heterobranchia</taxon>
        <taxon>Euthyneura</taxon>
        <taxon>Panpulmonata</taxon>
        <taxon>Sacoglossa</taxon>
        <taxon>Placobranchoidea</taxon>
        <taxon>Plakobranchidae</taxon>
        <taxon>Elysia</taxon>
    </lineage>
</organism>
<evidence type="ECO:0000313" key="2">
    <source>
        <dbReference type="EMBL" id="RUS74893.1"/>
    </source>
</evidence>
<gene>
    <name evidence="2" type="ORF">EGW08_017339</name>
</gene>
<proteinExistence type="predicted"/>
<feature type="region of interest" description="Disordered" evidence="1">
    <location>
        <begin position="123"/>
        <end position="152"/>
    </location>
</feature>
<feature type="compositionally biased region" description="Basic and acidic residues" evidence="1">
    <location>
        <begin position="139"/>
        <end position="152"/>
    </location>
</feature>
<feature type="region of interest" description="Disordered" evidence="1">
    <location>
        <begin position="45"/>
        <end position="100"/>
    </location>
</feature>
<dbReference type="Proteomes" id="UP000271974">
    <property type="component" value="Unassembled WGS sequence"/>
</dbReference>